<dbReference type="AlphaFoldDB" id="A0AA86APY7"/>
<name>A0AA86APY7_SULMK</name>
<evidence type="ECO:0000313" key="1">
    <source>
        <dbReference type="EMBL" id="AHJ13642.1"/>
    </source>
</evidence>
<dbReference type="InterPro" id="IPR016155">
    <property type="entry name" value="Mopterin_synth/thiamin_S_b"/>
</dbReference>
<sequence>MHIILNAFSFLREKLKQQGIPYLNAPWVVEDKTRIVDLIDSLGLEPKEVEAVFLNNTVVPKETELHENDRVALLPPGTPGSFRLLSGLKGD</sequence>
<dbReference type="InterPro" id="IPR003749">
    <property type="entry name" value="ThiS/MoaD-like"/>
</dbReference>
<protein>
    <submittedName>
        <fullName evidence="1">Sulfur carrier protein</fullName>
    </submittedName>
</protein>
<evidence type="ECO:0000313" key="2">
    <source>
        <dbReference type="Proteomes" id="UP000019322"/>
    </source>
</evidence>
<dbReference type="RefSeq" id="WP_025345485.1">
    <property type="nucleotide sequence ID" value="NZ_CP007201.1"/>
</dbReference>
<accession>A0AA86APY7</accession>
<dbReference type="EMBL" id="CP007201">
    <property type="protein sequence ID" value="AHJ13642.1"/>
    <property type="molecule type" value="Genomic_DNA"/>
</dbReference>
<gene>
    <name evidence="1" type="ORF">SMUL_2396</name>
</gene>
<dbReference type="Gene3D" id="3.10.20.30">
    <property type="match status" value="1"/>
</dbReference>
<dbReference type="InterPro" id="IPR012675">
    <property type="entry name" value="Beta-grasp_dom_sf"/>
</dbReference>
<dbReference type="Pfam" id="PF02597">
    <property type="entry name" value="ThiS"/>
    <property type="match status" value="1"/>
</dbReference>
<reference evidence="1 2" key="1">
    <citation type="journal article" date="2014" name="Environ. Microbiol.">
        <title>Insights into organohalide respiration and the versatile catabolism of Sulfurospirillum multivorans gained from comparative genomics and physiological studies.</title>
        <authorList>
            <person name="Goris T."/>
            <person name="Schubert T."/>
            <person name="Gadkari J."/>
            <person name="Wubet T."/>
            <person name="Tarkka M."/>
            <person name="Buscot F."/>
            <person name="Adrian L."/>
            <person name="Diekert G."/>
        </authorList>
    </citation>
    <scope>NUCLEOTIDE SEQUENCE [LARGE SCALE GENOMIC DNA]</scope>
    <source>
        <strain evidence="2">DM 12446 / JCM 15788 / NBRC 109480</strain>
    </source>
</reference>
<proteinExistence type="predicted"/>
<dbReference type="SUPFAM" id="SSF54285">
    <property type="entry name" value="MoaD/ThiS"/>
    <property type="match status" value="1"/>
</dbReference>
<organism evidence="1 2">
    <name type="scientific">Sulfurospirillum multivorans (strain DM 12446 / JCM 15788 / NBRC 109480)</name>
    <dbReference type="NCBI Taxonomy" id="1150621"/>
    <lineage>
        <taxon>Bacteria</taxon>
        <taxon>Pseudomonadati</taxon>
        <taxon>Campylobacterota</taxon>
        <taxon>Epsilonproteobacteria</taxon>
        <taxon>Campylobacterales</taxon>
        <taxon>Sulfurospirillaceae</taxon>
        <taxon>Sulfurospirillum</taxon>
    </lineage>
</organism>
<dbReference type="Proteomes" id="UP000019322">
    <property type="component" value="Chromosome"/>
</dbReference>
<dbReference type="KEGG" id="smul:SMUL_2396"/>